<dbReference type="Proteomes" id="UP000295304">
    <property type="component" value="Unassembled WGS sequence"/>
</dbReference>
<feature type="transmembrane region" description="Helical" evidence="1">
    <location>
        <begin position="182"/>
        <end position="202"/>
    </location>
</feature>
<keyword evidence="1" id="KW-0812">Transmembrane</keyword>
<dbReference type="InterPro" id="IPR049177">
    <property type="entry name" value="MgtC_SapB_SrpB_YhiD_N"/>
</dbReference>
<keyword evidence="5" id="KW-1185">Reference proteome</keyword>
<feature type="transmembrane region" description="Helical" evidence="1">
    <location>
        <begin position="208"/>
        <end position="228"/>
    </location>
</feature>
<feature type="transmembrane region" description="Helical" evidence="1">
    <location>
        <begin position="41"/>
        <end position="60"/>
    </location>
</feature>
<reference evidence="4 5" key="1">
    <citation type="submission" date="2019-03" db="EMBL/GenBank/DDBJ databases">
        <title>Genomic Encyclopedia of Type Strains, Phase IV (KMG-IV): sequencing the most valuable type-strain genomes for metagenomic binning, comparative biology and taxonomic classification.</title>
        <authorList>
            <person name="Goeker M."/>
        </authorList>
    </citation>
    <scope>NUCLEOTIDE SEQUENCE [LARGE SCALE GENOMIC DNA]</scope>
    <source>
        <strain evidence="4 5">DSM 101688</strain>
    </source>
</reference>
<feature type="transmembrane region" description="Helical" evidence="1">
    <location>
        <begin position="399"/>
        <end position="419"/>
    </location>
</feature>
<proteinExistence type="predicted"/>
<dbReference type="Pfam" id="PF02308">
    <property type="entry name" value="MgtC"/>
    <property type="match status" value="1"/>
</dbReference>
<dbReference type="Pfam" id="PF13194">
    <property type="entry name" value="DUF4010"/>
    <property type="match status" value="1"/>
</dbReference>
<feature type="transmembrane region" description="Helical" evidence="1">
    <location>
        <begin position="370"/>
        <end position="393"/>
    </location>
</feature>
<evidence type="ECO:0000313" key="5">
    <source>
        <dbReference type="Proteomes" id="UP000295304"/>
    </source>
</evidence>
<keyword evidence="1" id="KW-1133">Transmembrane helix</keyword>
<gene>
    <name evidence="4" type="ORF">EDD55_10898</name>
</gene>
<dbReference type="PANTHER" id="PTHR39084">
    <property type="entry name" value="MEMBRANE PROTEIN-RELATED"/>
    <property type="match status" value="1"/>
</dbReference>
<sequence length="420" mass="43900">MELLANQETLGRLALALGIGLLVGIERGWHSRKASGGARAAGVRTFALSGLLGGFCGLLTMRYGAIVLGVSLAAFAVLLVFSYVNSSRLSQDFGLTSEVAALLVFILGVYAVLGNMALAAAGGVVTVALLDAKRYLHRWVRHLNKLELDSAIKLLLISVVVLPVVPNQGFGPGEVLNPYRMWWMVVLVAGLSFSGYIAMRIAGPRLGGVLTGFFGGLASSTALTVGAARIAHKNPQLIPMLNGAVAIASAVMYMRILVIVAFFNRALAFQLAPALGVMSLFCAIGTAFLLYKSRRRGAAAPIEIDNPCDISIAVKFALLLAVVALLAHYARIHFGNSGLYVLGAISGLVDVDAISLSLAEMTKTGLTENLAANAIFVATVVNTLVKAVITGFLAGPKMALPLLALLIVASTAGVVVLEIF</sequence>
<dbReference type="RefSeq" id="WP_165886364.1">
    <property type="nucleotide sequence ID" value="NZ_CP119676.1"/>
</dbReference>
<dbReference type="InterPro" id="IPR025105">
    <property type="entry name" value="DUF4010"/>
</dbReference>
<feature type="transmembrane region" description="Helical" evidence="1">
    <location>
        <begin position="12"/>
        <end position="29"/>
    </location>
</feature>
<evidence type="ECO:0000259" key="3">
    <source>
        <dbReference type="Pfam" id="PF13194"/>
    </source>
</evidence>
<dbReference type="EMBL" id="SLZW01000008">
    <property type="protein sequence ID" value="TCS61298.1"/>
    <property type="molecule type" value="Genomic_DNA"/>
</dbReference>
<evidence type="ECO:0000259" key="2">
    <source>
        <dbReference type="Pfam" id="PF02308"/>
    </source>
</evidence>
<name>A0A4R3J633_9PROT</name>
<feature type="transmembrane region" description="Helical" evidence="1">
    <location>
        <begin position="338"/>
        <end position="358"/>
    </location>
</feature>
<evidence type="ECO:0000256" key="1">
    <source>
        <dbReference type="SAM" id="Phobius"/>
    </source>
</evidence>
<comment type="caution">
    <text evidence="4">The sequence shown here is derived from an EMBL/GenBank/DDBJ whole genome shotgun (WGS) entry which is preliminary data.</text>
</comment>
<dbReference type="PANTHER" id="PTHR39084:SF1">
    <property type="entry name" value="DUF4010 DOMAIN-CONTAINING PROTEIN"/>
    <property type="match status" value="1"/>
</dbReference>
<feature type="transmembrane region" description="Helical" evidence="1">
    <location>
        <begin position="99"/>
        <end position="130"/>
    </location>
</feature>
<accession>A0A4R3J633</accession>
<feature type="transmembrane region" description="Helical" evidence="1">
    <location>
        <begin position="269"/>
        <end position="291"/>
    </location>
</feature>
<feature type="domain" description="DUF4010" evidence="3">
    <location>
        <begin position="186"/>
        <end position="392"/>
    </location>
</feature>
<evidence type="ECO:0000313" key="4">
    <source>
        <dbReference type="EMBL" id="TCS61298.1"/>
    </source>
</evidence>
<feature type="transmembrane region" description="Helical" evidence="1">
    <location>
        <begin position="66"/>
        <end position="87"/>
    </location>
</feature>
<feature type="transmembrane region" description="Helical" evidence="1">
    <location>
        <begin position="312"/>
        <end position="332"/>
    </location>
</feature>
<keyword evidence="1" id="KW-0472">Membrane</keyword>
<organism evidence="4 5">
    <name type="scientific">Varunaivibrio sulfuroxidans</name>
    <dbReference type="NCBI Taxonomy" id="1773489"/>
    <lineage>
        <taxon>Bacteria</taxon>
        <taxon>Pseudomonadati</taxon>
        <taxon>Pseudomonadota</taxon>
        <taxon>Alphaproteobacteria</taxon>
        <taxon>Rhodospirillales</taxon>
        <taxon>Magnetovibrionaceae</taxon>
        <taxon>Varunaivibrio</taxon>
    </lineage>
</organism>
<feature type="domain" description="MgtC/SapB/SrpB/YhiD N-terminal" evidence="2">
    <location>
        <begin position="13"/>
        <end position="138"/>
    </location>
</feature>
<feature type="transmembrane region" description="Helical" evidence="1">
    <location>
        <begin position="240"/>
        <end position="263"/>
    </location>
</feature>
<dbReference type="AlphaFoldDB" id="A0A4R3J633"/>
<protein>
    <submittedName>
        <fullName evidence="4">Uncharacterized membrane protein (DUF4010 family)</fullName>
    </submittedName>
</protein>